<evidence type="ECO:0000259" key="1">
    <source>
        <dbReference type="Pfam" id="PF13581"/>
    </source>
</evidence>
<dbReference type="RefSeq" id="WP_322879114.1">
    <property type="nucleotide sequence ID" value="NZ_JAVMIP010000018.1"/>
</dbReference>
<dbReference type="CDD" id="cd16936">
    <property type="entry name" value="HATPase_RsbW-like"/>
    <property type="match status" value="1"/>
</dbReference>
<protein>
    <submittedName>
        <fullName evidence="2">Anti-sigma regulatory factor</fullName>
    </submittedName>
</protein>
<sequence length="138" mass="15287">METLVLPAELDSLEPIGKYVLNAAKVAGLSQKKAYRLRLAVDELATNIINYGYANQSSPVGLEISAELAPTFLKIILIDSGLAYDPRERNFDESILEEPIEERPIGGLGIFLALQNVDEFSYQVQSDQNISSFLVRIE</sequence>
<dbReference type="InterPro" id="IPR036890">
    <property type="entry name" value="HATPase_C_sf"/>
</dbReference>
<gene>
    <name evidence="2" type="ORF">RIF25_13880</name>
</gene>
<dbReference type="AlphaFoldDB" id="A0AAE4FVM5"/>
<dbReference type="InterPro" id="IPR003594">
    <property type="entry name" value="HATPase_dom"/>
</dbReference>
<comment type="caution">
    <text evidence="2">The sequence shown here is derived from an EMBL/GenBank/DDBJ whole genome shotgun (WGS) entry which is preliminary data.</text>
</comment>
<feature type="domain" description="Histidine kinase/HSP90-like ATPase" evidence="1">
    <location>
        <begin position="6"/>
        <end position="127"/>
    </location>
</feature>
<keyword evidence="3" id="KW-1185">Reference proteome</keyword>
<proteinExistence type="predicted"/>
<name>A0AAE4FVM5_9CYAN</name>
<evidence type="ECO:0000313" key="2">
    <source>
        <dbReference type="EMBL" id="MDS3861891.1"/>
    </source>
</evidence>
<evidence type="ECO:0000313" key="3">
    <source>
        <dbReference type="Proteomes" id="UP001268256"/>
    </source>
</evidence>
<organism evidence="2 3">
    <name type="scientific">Pseudocalidococcus azoricus BACA0444</name>
    <dbReference type="NCBI Taxonomy" id="2918990"/>
    <lineage>
        <taxon>Bacteria</taxon>
        <taxon>Bacillati</taxon>
        <taxon>Cyanobacteriota</taxon>
        <taxon>Cyanophyceae</taxon>
        <taxon>Acaryochloridales</taxon>
        <taxon>Thermosynechococcaceae</taxon>
        <taxon>Pseudocalidococcus</taxon>
        <taxon>Pseudocalidococcus azoricus</taxon>
    </lineage>
</organism>
<dbReference type="Proteomes" id="UP001268256">
    <property type="component" value="Unassembled WGS sequence"/>
</dbReference>
<accession>A0AAE4FVM5</accession>
<dbReference type="Gene3D" id="3.30.565.10">
    <property type="entry name" value="Histidine kinase-like ATPase, C-terminal domain"/>
    <property type="match status" value="1"/>
</dbReference>
<dbReference type="Pfam" id="PF13581">
    <property type="entry name" value="HATPase_c_2"/>
    <property type="match status" value="1"/>
</dbReference>
<dbReference type="EMBL" id="JAVMIP010000018">
    <property type="protein sequence ID" value="MDS3861891.1"/>
    <property type="molecule type" value="Genomic_DNA"/>
</dbReference>
<dbReference type="SUPFAM" id="SSF55874">
    <property type="entry name" value="ATPase domain of HSP90 chaperone/DNA topoisomerase II/histidine kinase"/>
    <property type="match status" value="1"/>
</dbReference>
<reference evidence="3" key="1">
    <citation type="submission" date="2023-07" db="EMBL/GenBank/DDBJ databases">
        <authorList>
            <person name="Luz R."/>
            <person name="Cordeiro R."/>
            <person name="Fonseca A."/>
            <person name="Goncalves V."/>
        </authorList>
    </citation>
    <scope>NUCLEOTIDE SEQUENCE [LARGE SCALE GENOMIC DNA]</scope>
    <source>
        <strain evidence="3">BACA0444</strain>
    </source>
</reference>